<dbReference type="GO" id="GO:0016788">
    <property type="term" value="F:hydrolase activity, acting on ester bonds"/>
    <property type="evidence" value="ECO:0007669"/>
    <property type="project" value="UniProtKB-ARBA"/>
</dbReference>
<sequence length="195" mass="22211">MNQEPKTWLALGDSYTIGESVHQEDRWPHQLTHRLGYADPVYLATTGWTTVDLQNAIAEFTFNPPYDWVSLLIGVNDQYQGRDIDQYPAAFEQLLDFAISQASTLKQVLVLSIPDYGVTPFAQEKNPEKIQKELARYNEINKGISSEKGVQYCDITPLTLLASKDPTLLAEDELHPSGLMYRLWVDKILYEISFP</sequence>
<dbReference type="Gene3D" id="3.40.50.1110">
    <property type="entry name" value="SGNH hydrolase"/>
    <property type="match status" value="1"/>
</dbReference>
<evidence type="ECO:0000313" key="2">
    <source>
        <dbReference type="EMBL" id="WKN36786.1"/>
    </source>
</evidence>
<keyword evidence="2" id="KW-0378">Hydrolase</keyword>
<protein>
    <submittedName>
        <fullName evidence="2">SGNH/GDSL hydrolase family protein</fullName>
    </submittedName>
</protein>
<reference evidence="2" key="2">
    <citation type="journal article" date="2024" name="Antonie Van Leeuwenhoek">
        <title>Roseihalotalea indica gen. nov., sp. nov., a halophilic Bacteroidetes from mesopelagic Southwest Indian Ocean with higher carbohydrate metabolic potential.</title>
        <authorList>
            <person name="Chen B."/>
            <person name="Zhang M."/>
            <person name="Lin D."/>
            <person name="Ye J."/>
            <person name="Tang K."/>
        </authorList>
    </citation>
    <scope>NUCLEOTIDE SEQUENCE</scope>
    <source>
        <strain evidence="2">TK19036</strain>
    </source>
</reference>
<dbReference type="InterPro" id="IPR036514">
    <property type="entry name" value="SGNH_hydro_sf"/>
</dbReference>
<organism evidence="2">
    <name type="scientific">Roseihalotalea indica</name>
    <dbReference type="NCBI Taxonomy" id="2867963"/>
    <lineage>
        <taxon>Bacteria</taxon>
        <taxon>Pseudomonadati</taxon>
        <taxon>Bacteroidota</taxon>
        <taxon>Cytophagia</taxon>
        <taxon>Cytophagales</taxon>
        <taxon>Catalimonadaceae</taxon>
        <taxon>Roseihalotalea</taxon>
    </lineage>
</organism>
<dbReference type="AlphaFoldDB" id="A0AA49GN05"/>
<dbReference type="CDD" id="cd01832">
    <property type="entry name" value="SGNH_hydrolase_like_1"/>
    <property type="match status" value="1"/>
</dbReference>
<accession>A0AA49GN05</accession>
<dbReference type="EMBL" id="CP120682">
    <property type="protein sequence ID" value="WKN36786.1"/>
    <property type="molecule type" value="Genomic_DNA"/>
</dbReference>
<proteinExistence type="predicted"/>
<dbReference type="SUPFAM" id="SSF52266">
    <property type="entry name" value="SGNH hydrolase"/>
    <property type="match status" value="1"/>
</dbReference>
<feature type="domain" description="SGNH hydrolase-type esterase" evidence="1">
    <location>
        <begin position="10"/>
        <end position="183"/>
    </location>
</feature>
<gene>
    <name evidence="2" type="ORF">K4G66_30945</name>
</gene>
<evidence type="ECO:0000259" key="1">
    <source>
        <dbReference type="Pfam" id="PF13472"/>
    </source>
</evidence>
<name>A0AA49GN05_9BACT</name>
<dbReference type="InterPro" id="IPR013830">
    <property type="entry name" value="SGNH_hydro"/>
</dbReference>
<reference evidence="2" key="1">
    <citation type="journal article" date="2023" name="Comput. Struct. Biotechnol. J.">
        <title>Discovery of a novel marine Bacteroidetes with a rich repertoire of carbohydrate-active enzymes.</title>
        <authorList>
            <person name="Chen B."/>
            <person name="Liu G."/>
            <person name="Chen Q."/>
            <person name="Wang H."/>
            <person name="Liu L."/>
            <person name="Tang K."/>
        </authorList>
    </citation>
    <scope>NUCLEOTIDE SEQUENCE</scope>
    <source>
        <strain evidence="2">TK19036</strain>
    </source>
</reference>
<dbReference type="Pfam" id="PF13472">
    <property type="entry name" value="Lipase_GDSL_2"/>
    <property type="match status" value="1"/>
</dbReference>